<protein>
    <recommendedName>
        <fullName evidence="3">4Fe-4S ferredoxin-type domain-containing protein</fullName>
    </recommendedName>
</protein>
<reference evidence="2" key="1">
    <citation type="submission" date="2017-09" db="EMBL/GenBank/DDBJ databases">
        <authorList>
            <person name="Regsiter A."/>
            <person name="William W."/>
        </authorList>
    </citation>
    <scope>NUCLEOTIDE SEQUENCE [LARGE SCALE GENOMIC DNA]</scope>
    <source>
        <strain evidence="2">500-1</strain>
    </source>
</reference>
<dbReference type="Proteomes" id="UP000219215">
    <property type="component" value="Chromosome DPRO"/>
</dbReference>
<organism evidence="1 2">
    <name type="scientific">Pseudodesulfovibrio profundus</name>
    <dbReference type="NCBI Taxonomy" id="57320"/>
    <lineage>
        <taxon>Bacteria</taxon>
        <taxon>Pseudomonadati</taxon>
        <taxon>Thermodesulfobacteriota</taxon>
        <taxon>Desulfovibrionia</taxon>
        <taxon>Desulfovibrionales</taxon>
        <taxon>Desulfovibrionaceae</taxon>
    </lineage>
</organism>
<accession>A0A2C8F9L6</accession>
<dbReference type="KEGG" id="pprf:DPRO_2426"/>
<dbReference type="RefSeq" id="WP_322788572.1">
    <property type="nucleotide sequence ID" value="NZ_LT907975.1"/>
</dbReference>
<gene>
    <name evidence="1" type="ORF">DPRO_2426</name>
</gene>
<proteinExistence type="predicted"/>
<dbReference type="EMBL" id="LT907975">
    <property type="protein sequence ID" value="SOB59333.1"/>
    <property type="molecule type" value="Genomic_DNA"/>
</dbReference>
<dbReference type="AlphaFoldDB" id="A0A2C8F9L6"/>
<keyword evidence="2" id="KW-1185">Reference proteome</keyword>
<sequence>MTDSEFDIFDGAPALEPLNEENEPCVGCGWCCLRDPCSESHRRYGYTKRCPVLEWDKENNRYICRLMLDPEYGEEVRRSQHEGQGCYAPLNRWREDVRSRDEE</sequence>
<evidence type="ECO:0000313" key="2">
    <source>
        <dbReference type="Proteomes" id="UP000219215"/>
    </source>
</evidence>
<evidence type="ECO:0008006" key="3">
    <source>
        <dbReference type="Google" id="ProtNLM"/>
    </source>
</evidence>
<name>A0A2C8F9L6_9BACT</name>
<evidence type="ECO:0000313" key="1">
    <source>
        <dbReference type="EMBL" id="SOB59333.1"/>
    </source>
</evidence>